<keyword evidence="3" id="KW-1185">Reference proteome</keyword>
<dbReference type="STRING" id="454130.A0A0U5CR27"/>
<evidence type="ECO:0008006" key="4">
    <source>
        <dbReference type="Google" id="ProtNLM"/>
    </source>
</evidence>
<feature type="chain" id="PRO_5006855766" description="Conidiation-specific protein 13" evidence="1">
    <location>
        <begin position="23"/>
        <end position="301"/>
    </location>
</feature>
<protein>
    <recommendedName>
        <fullName evidence="4">Conidiation-specific protein 13</fullName>
    </recommendedName>
</protein>
<gene>
    <name evidence="2" type="ORF">ASPCAL08767</name>
</gene>
<dbReference type="Proteomes" id="UP000054771">
    <property type="component" value="Unassembled WGS sequence"/>
</dbReference>
<dbReference type="EMBL" id="CDMC01000007">
    <property type="protein sequence ID" value="CEN62128.1"/>
    <property type="molecule type" value="Genomic_DNA"/>
</dbReference>
<keyword evidence="1" id="KW-0732">Signal</keyword>
<dbReference type="Gene3D" id="3.40.390.10">
    <property type="entry name" value="Collagenase (Catalytic Domain)"/>
    <property type="match status" value="1"/>
</dbReference>
<reference evidence="3" key="1">
    <citation type="journal article" date="2016" name="Genome Announc.">
        <title>Draft genome sequences of fungus Aspergillus calidoustus.</title>
        <authorList>
            <person name="Horn F."/>
            <person name="Linde J."/>
            <person name="Mattern D.J."/>
            <person name="Walther G."/>
            <person name="Guthke R."/>
            <person name="Scherlach K."/>
            <person name="Martin K."/>
            <person name="Brakhage A.A."/>
            <person name="Petzke L."/>
            <person name="Valiante V."/>
        </authorList>
    </citation>
    <scope>NUCLEOTIDE SEQUENCE [LARGE SCALE GENOMIC DNA]</scope>
    <source>
        <strain evidence="3">SF006504</strain>
    </source>
</reference>
<dbReference type="SUPFAM" id="SSF55486">
    <property type="entry name" value="Metalloproteases ('zincins'), catalytic domain"/>
    <property type="match status" value="1"/>
</dbReference>
<dbReference type="AlphaFoldDB" id="A0A0U5CR27"/>
<evidence type="ECO:0000313" key="3">
    <source>
        <dbReference type="Proteomes" id="UP000054771"/>
    </source>
</evidence>
<dbReference type="InterPro" id="IPR024079">
    <property type="entry name" value="MetalloPept_cat_dom_sf"/>
</dbReference>
<accession>A0A0U5CR27</accession>
<dbReference type="OMA" id="DWHALPQ"/>
<name>A0A0U5CR27_ASPCI</name>
<evidence type="ECO:0000256" key="1">
    <source>
        <dbReference type="SAM" id="SignalP"/>
    </source>
</evidence>
<sequence>MYPSLTRKAWMVAACLSSGALAQLPKPIMSPAVPFDHTDPILYQHLGSTPSTYDQWGWGWLPLRCKAVAEARGLNPYDVNVYNVHYEDCDQAWVMCRHHGAQVSLDQMIDNFGRLPVRLRNIVRHQFAVPGEGLGAYTYSDLGDIVFTGDIGHLLRFWVHEAGHAVDRNINPSQGDYSSSQAWINEYNKDGYICDEYAKNNMAENFAQEVIVALFDKVVPGGIGTIVPNWNDIFHQYATVQAVMGDMLIPGGFCNRHFADDTIVCMGPAAGCENSKRDYEGLNSTETYTAEAEEPTVCTLA</sequence>
<dbReference type="GO" id="GO:0008237">
    <property type="term" value="F:metallopeptidase activity"/>
    <property type="evidence" value="ECO:0007669"/>
    <property type="project" value="InterPro"/>
</dbReference>
<feature type="signal peptide" evidence="1">
    <location>
        <begin position="1"/>
        <end position="22"/>
    </location>
</feature>
<proteinExistence type="predicted"/>
<evidence type="ECO:0000313" key="2">
    <source>
        <dbReference type="EMBL" id="CEN62128.1"/>
    </source>
</evidence>
<organism evidence="2 3">
    <name type="scientific">Aspergillus calidoustus</name>
    <dbReference type="NCBI Taxonomy" id="454130"/>
    <lineage>
        <taxon>Eukaryota</taxon>
        <taxon>Fungi</taxon>
        <taxon>Dikarya</taxon>
        <taxon>Ascomycota</taxon>
        <taxon>Pezizomycotina</taxon>
        <taxon>Eurotiomycetes</taxon>
        <taxon>Eurotiomycetidae</taxon>
        <taxon>Eurotiales</taxon>
        <taxon>Aspergillaceae</taxon>
        <taxon>Aspergillus</taxon>
        <taxon>Aspergillus subgen. Nidulantes</taxon>
    </lineage>
</organism>
<dbReference type="OrthoDB" id="2142213at2759"/>